<sequence length="195" mass="20529">MSEALVALAAAGGTAVVQAAGTDAWTQLRSRLAGLVGRGGTEEEQRALAGLDRTAAALAAAEAEEAAALRARHEGAWQERLERLLDSLPDGEREAAAVELQALVDELPRPHQGERNRFEISGGTFHAPVQMAENIHGTTFHTGPAHPAADGRTDVRTDSRTEGRTDGPDRTEHPDRTDGRDGNAGRSLPPAGPGR</sequence>
<feature type="compositionally biased region" description="Basic and acidic residues" evidence="1">
    <location>
        <begin position="149"/>
        <end position="183"/>
    </location>
</feature>
<proteinExistence type="predicted"/>
<dbReference type="Proteomes" id="UP000254425">
    <property type="component" value="Chromosome"/>
</dbReference>
<accession>A0A345XKW5</accession>
<dbReference type="KEGG" id="sarm:DVA86_06050"/>
<dbReference type="RefSeq" id="WP_208876378.1">
    <property type="nucleotide sequence ID" value="NZ_CP031320.1"/>
</dbReference>
<feature type="region of interest" description="Disordered" evidence="1">
    <location>
        <begin position="137"/>
        <end position="195"/>
    </location>
</feature>
<name>A0A345XKW5_9ACTN</name>
<dbReference type="AlphaFoldDB" id="A0A345XKW5"/>
<evidence type="ECO:0000313" key="3">
    <source>
        <dbReference type="Proteomes" id="UP000254425"/>
    </source>
</evidence>
<dbReference type="EMBL" id="CP031320">
    <property type="protein sequence ID" value="AXK32281.1"/>
    <property type="molecule type" value="Genomic_DNA"/>
</dbReference>
<gene>
    <name evidence="2" type="ORF">DVA86_06050</name>
</gene>
<reference evidence="2 3" key="1">
    <citation type="submission" date="2018-07" db="EMBL/GenBank/DDBJ databases">
        <title>Draft genome of the type strain Streptomyces armeniacus ATCC 15676.</title>
        <authorList>
            <person name="Labana P."/>
            <person name="Gosse J.T."/>
            <person name="Boddy C.N."/>
        </authorList>
    </citation>
    <scope>NUCLEOTIDE SEQUENCE [LARGE SCALE GENOMIC DNA]</scope>
    <source>
        <strain evidence="2 3">ATCC 15676</strain>
    </source>
</reference>
<evidence type="ECO:0000256" key="1">
    <source>
        <dbReference type="SAM" id="MobiDB-lite"/>
    </source>
</evidence>
<organism evidence="2 3">
    <name type="scientific">Streptomyces armeniacus</name>
    <dbReference type="NCBI Taxonomy" id="83291"/>
    <lineage>
        <taxon>Bacteria</taxon>
        <taxon>Bacillati</taxon>
        <taxon>Actinomycetota</taxon>
        <taxon>Actinomycetes</taxon>
        <taxon>Kitasatosporales</taxon>
        <taxon>Streptomycetaceae</taxon>
        <taxon>Streptomyces</taxon>
    </lineage>
</organism>
<keyword evidence="3" id="KW-1185">Reference proteome</keyword>
<evidence type="ECO:0000313" key="2">
    <source>
        <dbReference type="EMBL" id="AXK32281.1"/>
    </source>
</evidence>
<protein>
    <submittedName>
        <fullName evidence="2">Uncharacterized protein</fullName>
    </submittedName>
</protein>